<organism evidence="13 14">
    <name type="scientific">Brevibacterium aurantiacum</name>
    <dbReference type="NCBI Taxonomy" id="273384"/>
    <lineage>
        <taxon>Bacteria</taxon>
        <taxon>Bacillati</taxon>
        <taxon>Actinomycetota</taxon>
        <taxon>Actinomycetes</taxon>
        <taxon>Micrococcales</taxon>
        <taxon>Brevibacteriaceae</taxon>
        <taxon>Brevibacterium</taxon>
    </lineage>
</organism>
<dbReference type="InterPro" id="IPR001296">
    <property type="entry name" value="Glyco_trans_1"/>
</dbReference>
<dbReference type="GO" id="GO:0042597">
    <property type="term" value="C:periplasmic space"/>
    <property type="evidence" value="ECO:0007669"/>
    <property type="project" value="UniProtKB-SubCell"/>
</dbReference>
<keyword evidence="2" id="KW-0328">Glycosyltransferase</keyword>
<comment type="caution">
    <text evidence="13">The sequence shown here is derived from an EMBL/GenBank/DDBJ whole genome shotgun (WGS) entry which is preliminary data.</text>
</comment>
<dbReference type="SUPFAM" id="SSF48230">
    <property type="entry name" value="Chondroitin AC/alginate lyase"/>
    <property type="match status" value="1"/>
</dbReference>
<dbReference type="InterPro" id="IPR012480">
    <property type="entry name" value="Hepar_II_III_C"/>
</dbReference>
<evidence type="ECO:0000259" key="11">
    <source>
        <dbReference type="Pfam" id="PF13579"/>
    </source>
</evidence>
<evidence type="ECO:0000256" key="6">
    <source>
        <dbReference type="ARBA" id="ARBA00023239"/>
    </source>
</evidence>
<evidence type="ECO:0000313" key="13">
    <source>
        <dbReference type="EMBL" id="PCC45900.1"/>
    </source>
</evidence>
<name>A0A2A3Z2M6_BREAU</name>
<keyword evidence="3" id="KW-0808">Transferase</keyword>
<dbReference type="Pfam" id="PF16889">
    <property type="entry name" value="Hepar_II_III_N"/>
    <property type="match status" value="1"/>
</dbReference>
<keyword evidence="8" id="KW-0812">Transmembrane</keyword>
<keyword evidence="6" id="KW-0456">Lyase</keyword>
<dbReference type="PANTHER" id="PTHR39210:SF1">
    <property type="entry name" value="HEPARIN-SULFATE LYASE"/>
    <property type="match status" value="1"/>
</dbReference>
<evidence type="ECO:0000256" key="1">
    <source>
        <dbReference type="ARBA" id="ARBA00004418"/>
    </source>
</evidence>
<evidence type="ECO:0000256" key="8">
    <source>
        <dbReference type="SAM" id="Phobius"/>
    </source>
</evidence>
<dbReference type="GO" id="GO:0016829">
    <property type="term" value="F:lyase activity"/>
    <property type="evidence" value="ECO:0007669"/>
    <property type="project" value="UniProtKB-KW"/>
</dbReference>
<keyword evidence="7" id="KW-0175">Coiled coil</keyword>
<dbReference type="Gene3D" id="3.40.50.2000">
    <property type="entry name" value="Glycogen Phosphorylase B"/>
    <property type="match status" value="2"/>
</dbReference>
<gene>
    <name evidence="13" type="ORF">CIK64_12750</name>
</gene>
<evidence type="ECO:0000256" key="4">
    <source>
        <dbReference type="ARBA" id="ARBA00022729"/>
    </source>
</evidence>
<keyword evidence="8" id="KW-1133">Transmembrane helix</keyword>
<evidence type="ECO:0000256" key="7">
    <source>
        <dbReference type="SAM" id="Coils"/>
    </source>
</evidence>
<dbReference type="SUPFAM" id="SSF53756">
    <property type="entry name" value="UDP-Glycosyltransferase/glycogen phosphorylase"/>
    <property type="match status" value="1"/>
</dbReference>
<feature type="domain" description="Glycosyl transferase family 1" evidence="9">
    <location>
        <begin position="499"/>
        <end position="668"/>
    </location>
</feature>
<keyword evidence="4" id="KW-0732">Signal</keyword>
<dbReference type="InterPro" id="IPR028098">
    <property type="entry name" value="Glyco_trans_4-like_N"/>
</dbReference>
<evidence type="ECO:0000313" key="14">
    <source>
        <dbReference type="Proteomes" id="UP000217564"/>
    </source>
</evidence>
<feature type="coiled-coil region" evidence="7">
    <location>
        <begin position="84"/>
        <end position="111"/>
    </location>
</feature>
<evidence type="ECO:0000256" key="5">
    <source>
        <dbReference type="ARBA" id="ARBA00022764"/>
    </source>
</evidence>
<dbReference type="GO" id="GO:0016757">
    <property type="term" value="F:glycosyltransferase activity"/>
    <property type="evidence" value="ECO:0007669"/>
    <property type="project" value="UniProtKB-KW"/>
</dbReference>
<evidence type="ECO:0000259" key="9">
    <source>
        <dbReference type="Pfam" id="PF00534"/>
    </source>
</evidence>
<dbReference type="PANTHER" id="PTHR39210">
    <property type="entry name" value="HEPARIN-SULFATE LYASE"/>
    <property type="match status" value="1"/>
</dbReference>
<feature type="domain" description="Glycosyltransferase subfamily 4-like N-terminal" evidence="11">
    <location>
        <begin position="291"/>
        <end position="481"/>
    </location>
</feature>
<dbReference type="Pfam" id="PF07940">
    <property type="entry name" value="Hepar_II_III_C"/>
    <property type="match status" value="1"/>
</dbReference>
<evidence type="ECO:0000259" key="12">
    <source>
        <dbReference type="Pfam" id="PF16889"/>
    </source>
</evidence>
<feature type="transmembrane region" description="Helical" evidence="8">
    <location>
        <begin position="18"/>
        <end position="39"/>
    </location>
</feature>
<comment type="subcellular location">
    <subcellularLocation>
        <location evidence="1">Periplasm</location>
    </subcellularLocation>
</comment>
<dbReference type="Pfam" id="PF13579">
    <property type="entry name" value="Glyco_trans_4_4"/>
    <property type="match status" value="1"/>
</dbReference>
<dbReference type="Proteomes" id="UP000217564">
    <property type="component" value="Unassembled WGS sequence"/>
</dbReference>
<evidence type="ECO:0000256" key="2">
    <source>
        <dbReference type="ARBA" id="ARBA00022676"/>
    </source>
</evidence>
<dbReference type="EMBL" id="NRGP01000018">
    <property type="protein sequence ID" value="PCC45900.1"/>
    <property type="molecule type" value="Genomic_DNA"/>
</dbReference>
<keyword evidence="8" id="KW-0472">Membrane</keyword>
<feature type="domain" description="Heparin-sulfate lyase N-terminal" evidence="12">
    <location>
        <begin position="763"/>
        <end position="982"/>
    </location>
</feature>
<keyword evidence="5" id="KW-0574">Periplasm</keyword>
<reference evidence="13 14" key="1">
    <citation type="journal article" date="2017" name="Elife">
        <title>Extensive horizontal gene transfer in cheese-associated bacteria.</title>
        <authorList>
            <person name="Bonham K.S."/>
            <person name="Wolfe B.E."/>
            <person name="Dutton R.J."/>
        </authorList>
    </citation>
    <scope>NUCLEOTIDE SEQUENCE [LARGE SCALE GENOMIC DNA]</scope>
    <source>
        <strain evidence="13 14">947_7</strain>
    </source>
</reference>
<dbReference type="InterPro" id="IPR031680">
    <property type="entry name" value="Hepar_II_III_N"/>
</dbReference>
<feature type="transmembrane region" description="Helical" evidence="8">
    <location>
        <begin position="45"/>
        <end position="67"/>
    </location>
</feature>
<evidence type="ECO:0000259" key="10">
    <source>
        <dbReference type="Pfam" id="PF07940"/>
    </source>
</evidence>
<dbReference type="Gene3D" id="2.70.98.70">
    <property type="match status" value="1"/>
</dbReference>
<protein>
    <submittedName>
        <fullName evidence="13">Uncharacterized protein</fullName>
    </submittedName>
</protein>
<sequence length="1281" mass="143302">MMGVTVGIGTNRPVRRRVVGLTVLMSVGALAVLLCYVIAVATGLMIFHLLAAGLGALSILVLGLLAIRASDRVVDRNDRIATRLNNLTVESGELKSEIQELQRSLAGEQLRMKERTQLLHKDMQTLRRRAPAGFLDRFESDLAVLNDGVQKTLRVAFESAIQLGRQPNEAISDEQAKMLFNDYLAAGKLLQLRPLIEEFDLLGSQSLTTLRHLYKYYRSVGYWELALLVMSTVCSKTGRVSDLQAQEKLRCEIEVFTQPKDTYAELPAGSAFDSTGPILHVVGRVLPVTQTGYTLRTQYTAMAQMRKGLRVAIVAQSGVDETYGDHGGEYTFQGVDYHILPGSRRNEVHLDDWLRQNIEALGSLVLRLRPSVLHAQSDFFNALIVTAVGRQYGIPTVYETRGFWEESWLSRTISANGWDDGCDRLFAMYGTPAAYRLRRRSEESVRMLPDHVFTLAEVMRDHIIDSSGGSIRSDKVSVVPNAVEATNFPVQARDENLADEIGLHHDAITIGYISSMVEYEGIDTLIDAYTAVSKSTVKPLCLLLVGDGDHLEELKKHAEAGGAENIVFTGRVPHDDVLRYYGLIDVFVVPRKKSTVTDLVTPLKPFEAFSTGRAVVLSDVTALREIAEQSGAAETFRAGSSDDLARVLISLINDEDHRRFLGDRAQRWVRNHRSWDANVNEYYRVYKALGFTGSVRPVIDAELYLENMGANPGEIVEELNASELPSLSGWFSIQEIRQSAAGIVDTGWKFSSFAPVKVATLSEWSSFGREHRSWGFHLHAWEFMDPLLREYDETGDQKWLTTAVEIAISWLELHRDAGYEDPMAWYDMSQALRMPRLIALALRASRLPHLRDETAVLSFGIAWHFVELHKERAFNPNNNHGFYTAVSQAHAAKYAWMFPGADEARKEGQERLATMANSQFAVDGVHLEHSPDYHRMLLSSFEKAVKDGLLEDAEIQNRVRRAAHVLGWMVQPDGALVQFGDSPETLIVDEEADSIDPATAYVLSGGRRGTGPSEELAVFQDGGYAFVRSPQPSAARALEECSYLAFAAAFHSRAHKHADDLNLVWFDAGHQILTDAGRFGYGELLPGDSPLRREGFYYSSPERQYVEGTMAHNTLMMDGANQERRSRDPYGAAIGQCTHENGVFDLSGRVQHTDYIHRRRLVFQPGKELLIKDSVFSQGPESREAILWFNIPEEFELSSAGESVVFELIDGLGPLRLTVEGPGRLLRPVRGQTEPLRGWRSRKDRELEPVWSLGFTFDIETRASVETVFRLERDSEADTRG</sequence>
<dbReference type="CDD" id="cd03801">
    <property type="entry name" value="GT4_PimA-like"/>
    <property type="match status" value="1"/>
</dbReference>
<accession>A0A2A3Z2M6</accession>
<proteinExistence type="predicted"/>
<dbReference type="Gene3D" id="1.50.10.100">
    <property type="entry name" value="Chondroitin AC/alginate lyase"/>
    <property type="match status" value="1"/>
</dbReference>
<feature type="domain" description="Heparinase II/III-like C-terminal" evidence="10">
    <location>
        <begin position="1013"/>
        <end position="1217"/>
    </location>
</feature>
<dbReference type="Pfam" id="PF00534">
    <property type="entry name" value="Glycos_transf_1"/>
    <property type="match status" value="1"/>
</dbReference>
<evidence type="ECO:0000256" key="3">
    <source>
        <dbReference type="ARBA" id="ARBA00022679"/>
    </source>
</evidence>
<dbReference type="InterPro" id="IPR008929">
    <property type="entry name" value="Chondroitin_lyas"/>
</dbReference>